<keyword evidence="3" id="KW-0344">Guanine-nucleotide releasing factor</keyword>
<dbReference type="OrthoDB" id="2289278at2759"/>
<dbReference type="GO" id="GO:0010629">
    <property type="term" value="P:negative regulation of gene expression"/>
    <property type="evidence" value="ECO:0007669"/>
    <property type="project" value="Ensembl"/>
</dbReference>
<dbReference type="GO" id="GO:0006914">
    <property type="term" value="P:autophagy"/>
    <property type="evidence" value="ECO:0007669"/>
    <property type="project" value="UniProtKB-KW"/>
</dbReference>
<name>A0A6P3F7I1_OCTDE</name>
<dbReference type="GO" id="GO:1901098">
    <property type="term" value="P:positive regulation of autophagosome maturation"/>
    <property type="evidence" value="ECO:0007669"/>
    <property type="project" value="Ensembl"/>
</dbReference>
<dbReference type="GO" id="GO:0098794">
    <property type="term" value="C:postsynapse"/>
    <property type="evidence" value="ECO:0007669"/>
    <property type="project" value="Ensembl"/>
</dbReference>
<dbReference type="PROSITE" id="PS51834">
    <property type="entry name" value="DENN_FLCN_SMCR8"/>
    <property type="match status" value="1"/>
</dbReference>
<dbReference type="GO" id="GO:0005654">
    <property type="term" value="C:nucleoplasm"/>
    <property type="evidence" value="ECO:0007669"/>
    <property type="project" value="Ensembl"/>
</dbReference>
<gene>
    <name evidence="9 10" type="primary">Smcr8</name>
</gene>
<evidence type="ECO:0000259" key="7">
    <source>
        <dbReference type="PROSITE" id="PS51834"/>
    </source>
</evidence>
<dbReference type="RefSeq" id="XP_023555903.1">
    <property type="nucleotide sequence ID" value="XM_023700135.1"/>
</dbReference>
<accession>A0A6P3F7I1</accession>
<dbReference type="GO" id="GO:0005085">
    <property type="term" value="F:guanyl-nucleotide exchange factor activity"/>
    <property type="evidence" value="ECO:0007669"/>
    <property type="project" value="UniProtKB-KW"/>
</dbReference>
<feature type="region of interest" description="Disordered" evidence="6">
    <location>
        <begin position="676"/>
        <end position="698"/>
    </location>
</feature>
<keyword evidence="2" id="KW-0963">Cytoplasm</keyword>
<evidence type="ECO:0000313" key="10">
    <source>
        <dbReference type="RefSeq" id="XP_023555903.1"/>
    </source>
</evidence>
<dbReference type="GO" id="GO:0019901">
    <property type="term" value="F:protein kinase binding"/>
    <property type="evidence" value="ECO:0007669"/>
    <property type="project" value="Ensembl"/>
</dbReference>
<evidence type="ECO:0000256" key="1">
    <source>
        <dbReference type="ARBA" id="ARBA00004496"/>
    </source>
</evidence>
<feature type="compositionally biased region" description="Low complexity" evidence="6">
    <location>
        <begin position="676"/>
        <end position="690"/>
    </location>
</feature>
<dbReference type="PANTHER" id="PTHR31334">
    <property type="entry name" value="SMITH-MAGENIS SYNDROME REGION GENE 8 PROTEIN"/>
    <property type="match status" value="1"/>
</dbReference>
<dbReference type="PANTHER" id="PTHR31334:SF1">
    <property type="entry name" value="GUANINE NUCLEOTIDE EXCHANGE PROTEIN SMCR8"/>
    <property type="match status" value="1"/>
</dbReference>
<dbReference type="GO" id="GO:1990316">
    <property type="term" value="C:Atg1/ULK1 kinase complex"/>
    <property type="evidence" value="ECO:0007669"/>
    <property type="project" value="Ensembl"/>
</dbReference>
<dbReference type="OMA" id="KPVKHWV"/>
<dbReference type="GO" id="GO:0004860">
    <property type="term" value="F:protein kinase inhibitor activity"/>
    <property type="evidence" value="ECO:0007669"/>
    <property type="project" value="Ensembl"/>
</dbReference>
<dbReference type="RefSeq" id="XP_004640342.1">
    <property type="nucleotide sequence ID" value="XM_004640285.2"/>
</dbReference>
<dbReference type="Proteomes" id="UP000515203">
    <property type="component" value="Unplaced"/>
</dbReference>
<evidence type="ECO:0000256" key="6">
    <source>
        <dbReference type="SAM" id="MobiDB-lite"/>
    </source>
</evidence>
<dbReference type="GeneTree" id="ENSGT00390000010052"/>
<keyword evidence="4" id="KW-0072">Autophagy</keyword>
<comment type="similarity">
    <text evidence="5">Belongs to the SMCR8 family.</text>
</comment>
<evidence type="ECO:0000256" key="2">
    <source>
        <dbReference type="ARBA" id="ARBA00022490"/>
    </source>
</evidence>
<organism evidence="8 9">
    <name type="scientific">Octodon degus</name>
    <name type="common">Degu</name>
    <name type="synonym">Sciurus degus</name>
    <dbReference type="NCBI Taxonomy" id="10160"/>
    <lineage>
        <taxon>Eukaryota</taxon>
        <taxon>Metazoa</taxon>
        <taxon>Chordata</taxon>
        <taxon>Craniata</taxon>
        <taxon>Vertebrata</taxon>
        <taxon>Euteleostomi</taxon>
        <taxon>Mammalia</taxon>
        <taxon>Eutheria</taxon>
        <taxon>Euarchontoglires</taxon>
        <taxon>Glires</taxon>
        <taxon>Rodentia</taxon>
        <taxon>Hystricomorpha</taxon>
        <taxon>Octodontidae</taxon>
        <taxon>Octodon</taxon>
    </lineage>
</organism>
<dbReference type="GO" id="GO:1903432">
    <property type="term" value="P:regulation of TORC1 signaling"/>
    <property type="evidence" value="ECO:0007669"/>
    <property type="project" value="Ensembl"/>
</dbReference>
<feature type="compositionally biased region" description="Polar residues" evidence="6">
    <location>
        <begin position="274"/>
        <end position="288"/>
    </location>
</feature>
<evidence type="ECO:0000256" key="4">
    <source>
        <dbReference type="ARBA" id="ARBA00023006"/>
    </source>
</evidence>
<keyword evidence="8" id="KW-1185">Reference proteome</keyword>
<evidence type="ECO:0000256" key="3">
    <source>
        <dbReference type="ARBA" id="ARBA00022658"/>
    </source>
</evidence>
<dbReference type="GO" id="GO:0032045">
    <property type="term" value="C:guanyl-nucleotide exchange factor complex"/>
    <property type="evidence" value="ECO:0007669"/>
    <property type="project" value="Ensembl"/>
</dbReference>
<dbReference type="InterPro" id="IPR037521">
    <property type="entry name" value="FLCN/SMCR8_DENN"/>
</dbReference>
<protein>
    <submittedName>
        <fullName evidence="9 10">Guanine nucleotide exchange protein SMCR8</fullName>
    </submittedName>
</protein>
<reference evidence="9 10" key="1">
    <citation type="submission" date="2025-04" db="UniProtKB">
        <authorList>
            <consortium name="RefSeq"/>
        </authorList>
    </citation>
    <scope>IDENTIFICATION</scope>
</reference>
<dbReference type="GO" id="GO:0005096">
    <property type="term" value="F:GTPase activator activity"/>
    <property type="evidence" value="ECO:0007669"/>
    <property type="project" value="Ensembl"/>
</dbReference>
<dbReference type="AlphaFoldDB" id="A0A6P3F7I1"/>
<dbReference type="GO" id="GO:0000785">
    <property type="term" value="C:chromatin"/>
    <property type="evidence" value="ECO:0007669"/>
    <property type="project" value="Ensembl"/>
</dbReference>
<feature type="region of interest" description="Disordered" evidence="6">
    <location>
        <begin position="266"/>
        <end position="294"/>
    </location>
</feature>
<proteinExistence type="inferred from homology"/>
<dbReference type="InterPro" id="IPR037520">
    <property type="entry name" value="Folliculin/SMCR8_longin"/>
</dbReference>
<dbReference type="Pfam" id="PF11704">
    <property type="entry name" value="Folliculin"/>
    <property type="match status" value="1"/>
</dbReference>
<dbReference type="GO" id="GO:0032008">
    <property type="term" value="P:positive regulation of TOR signaling"/>
    <property type="evidence" value="ECO:0007669"/>
    <property type="project" value="Ensembl"/>
</dbReference>
<comment type="subcellular location">
    <subcellularLocation>
        <location evidence="1">Cytoplasm</location>
    </subcellularLocation>
</comment>
<evidence type="ECO:0000313" key="8">
    <source>
        <dbReference type="Proteomes" id="UP000515203"/>
    </source>
</evidence>
<feature type="domain" description="UDENN FLCN/SMCR8-type" evidence="7">
    <location>
        <begin position="48"/>
        <end position="907"/>
    </location>
</feature>
<sequence>MISAPDVVAFTKEDEYEEEPYNEPSLPEEYSVPLFPFANQGANPWSKLSGAKFSRDFILISEFSEQVGPQPLLTIPNDTKVFGTFDLNYFSLRIMSVDYQASFVGHPPGSAYPKLNFVEDSKVVLGDSKEGAFAYVHHLTLYDLEARGFVRPFCMAYISADQHKIMQQFQELSAEFSKASECLKSGNRKAFAGELEKKLKDLDYTRTVLHTETEIQKKANDKGFYSSQAIEKANELASVEKSIIEHQDLLKQIRSYPHRKVKGSDLCPGEMEHTQGQADHASTTSNPDESADSDIYTCRPAYTPKLIKAKSTKCFDKKLKTLEELCDTEYFTQTLAQLGHIERMFRGDLCYLLTSQIDRTLLKQQHITNFLFEDFVDADDRMVEKQESVPSQLSQDRLPSRSLEECLIPKVLISVGSYKSSVESVLIKMDQELGDEEYKEVEVTESNSFDPQENLDYLDMDMKGSISSGESIEVLGTEKSTALLAKSDSQASLTVPLSPQVVRSKAVSHRTISEDSIEVLSTCPSEALIPDDFKASYPSAINEEESYADEGAIHFSASINPLELSEAQEGGLENTPPQIDSSCCIGKESNGQLVPLPIPAHTLSDEDGVVSIPPQRYRQKDQHFHVDFAVENTNPSQDNSCETFPAYELDPNHLLASRDVSKTSLDNYSDTSYVSSVASTSSDRTPSSAYPVSLSSERHKKRAGQNALRFIRQYPFAHPAIYSLLSGRTLVVLGEDETIVRKLVTALSIFVPNYGHYAKPVKHWVSSPLHIMDFQKWKLIGLQRVASPGSAGTLHALSRYSRYTSILDLDNKTLRCPLYRGTLVPRLADHRTQIKRGGTYYLHVQSMLTQLCSKAFLYTFCHHLHLPAHDRETEDVVASRQLSFLKLNLGLVNEDIRVVQYLAELLKLHYMHESPGTSNPMLRFDYVPSFLYKI</sequence>
<dbReference type="GO" id="GO:1902902">
    <property type="term" value="P:negative regulation of autophagosome assembly"/>
    <property type="evidence" value="ECO:0007669"/>
    <property type="project" value="Ensembl"/>
</dbReference>
<dbReference type="GO" id="GO:0098793">
    <property type="term" value="C:presynapse"/>
    <property type="evidence" value="ECO:0007669"/>
    <property type="project" value="Ensembl"/>
</dbReference>
<dbReference type="GeneID" id="101589454"/>
<evidence type="ECO:0000313" key="9">
    <source>
        <dbReference type="RefSeq" id="XP_004640342.1"/>
    </source>
</evidence>
<dbReference type="CTD" id="140775"/>
<evidence type="ECO:0000256" key="5">
    <source>
        <dbReference type="ARBA" id="ARBA00038137"/>
    </source>
</evidence>